<protein>
    <recommendedName>
        <fullName evidence="5">Probable membrane transporter protein</fullName>
    </recommendedName>
</protein>
<dbReference type="PANTHER" id="PTHR43701">
    <property type="entry name" value="MEMBRANE TRANSPORTER PROTEIN MJ0441-RELATED"/>
    <property type="match status" value="1"/>
</dbReference>
<gene>
    <name evidence="6" type="ORF">CJP73_15775</name>
</gene>
<keyword evidence="3 5" id="KW-1133">Transmembrane helix</keyword>
<keyword evidence="5" id="KW-1003">Cell membrane</keyword>
<name>A0A3A1YP03_9BURK</name>
<keyword evidence="4 5" id="KW-0472">Membrane</keyword>
<organism evidence="6 7">
    <name type="scientific">Neopusillimonas maritima</name>
    <dbReference type="NCBI Taxonomy" id="2026239"/>
    <lineage>
        <taxon>Bacteria</taxon>
        <taxon>Pseudomonadati</taxon>
        <taxon>Pseudomonadota</taxon>
        <taxon>Betaproteobacteria</taxon>
        <taxon>Burkholderiales</taxon>
        <taxon>Alcaligenaceae</taxon>
        <taxon>Neopusillimonas</taxon>
    </lineage>
</organism>
<feature type="transmembrane region" description="Helical" evidence="5">
    <location>
        <begin position="193"/>
        <end position="213"/>
    </location>
</feature>
<feature type="transmembrane region" description="Helical" evidence="5">
    <location>
        <begin position="64"/>
        <end position="85"/>
    </location>
</feature>
<feature type="transmembrane region" description="Helical" evidence="5">
    <location>
        <begin position="92"/>
        <end position="109"/>
    </location>
</feature>
<evidence type="ECO:0000256" key="5">
    <source>
        <dbReference type="RuleBase" id="RU363041"/>
    </source>
</evidence>
<feature type="transmembrane region" description="Helical" evidence="5">
    <location>
        <begin position="169"/>
        <end position="187"/>
    </location>
</feature>
<dbReference type="PANTHER" id="PTHR43701:SF5">
    <property type="entry name" value="MEMBRANE TRANSPORTER PROTEIN-RELATED"/>
    <property type="match status" value="1"/>
</dbReference>
<dbReference type="Pfam" id="PF01925">
    <property type="entry name" value="TauE"/>
    <property type="match status" value="1"/>
</dbReference>
<feature type="transmembrane region" description="Helical" evidence="5">
    <location>
        <begin position="40"/>
        <end position="58"/>
    </location>
</feature>
<keyword evidence="2 5" id="KW-0812">Transmembrane</keyword>
<evidence type="ECO:0000313" key="7">
    <source>
        <dbReference type="Proteomes" id="UP000266206"/>
    </source>
</evidence>
<evidence type="ECO:0000256" key="3">
    <source>
        <dbReference type="ARBA" id="ARBA00022989"/>
    </source>
</evidence>
<dbReference type="EMBL" id="NQYH01000024">
    <property type="protein sequence ID" value="RIY38969.1"/>
    <property type="molecule type" value="Genomic_DNA"/>
</dbReference>
<feature type="transmembrane region" description="Helical" evidence="5">
    <location>
        <begin position="129"/>
        <end position="157"/>
    </location>
</feature>
<dbReference type="InterPro" id="IPR051598">
    <property type="entry name" value="TSUP/Inactive_protease-like"/>
</dbReference>
<feature type="transmembrane region" description="Helical" evidence="5">
    <location>
        <begin position="12"/>
        <end position="33"/>
    </location>
</feature>
<dbReference type="Proteomes" id="UP000266206">
    <property type="component" value="Unassembled WGS sequence"/>
</dbReference>
<evidence type="ECO:0000256" key="2">
    <source>
        <dbReference type="ARBA" id="ARBA00022692"/>
    </source>
</evidence>
<comment type="caution">
    <text evidence="6">The sequence shown here is derived from an EMBL/GenBank/DDBJ whole genome shotgun (WGS) entry which is preliminary data.</text>
</comment>
<comment type="subcellular location">
    <subcellularLocation>
        <location evidence="5">Cell membrane</location>
        <topology evidence="5">Multi-pass membrane protein</topology>
    </subcellularLocation>
    <subcellularLocation>
        <location evidence="1">Membrane</location>
        <topology evidence="1">Multi-pass membrane protein</topology>
    </subcellularLocation>
</comment>
<dbReference type="AlphaFoldDB" id="A0A3A1YP03"/>
<reference evidence="6 7" key="1">
    <citation type="submission" date="2017-08" db="EMBL/GenBank/DDBJ databases">
        <title>Pusillimonas indicus sp. nov., a member of the family Alcaligenaceae isolated from surface seawater.</title>
        <authorList>
            <person name="Li J."/>
        </authorList>
    </citation>
    <scope>NUCLEOTIDE SEQUENCE [LARGE SCALE GENOMIC DNA]</scope>
    <source>
        <strain evidence="6 7">L52-1-41</strain>
    </source>
</reference>
<feature type="transmembrane region" description="Helical" evidence="5">
    <location>
        <begin position="220"/>
        <end position="241"/>
    </location>
</feature>
<evidence type="ECO:0000256" key="4">
    <source>
        <dbReference type="ARBA" id="ARBA00023136"/>
    </source>
</evidence>
<accession>A0A3A1YP03</accession>
<comment type="similarity">
    <text evidence="5">Belongs to the 4-toluene sulfonate uptake permease (TSUP) (TC 2.A.102) family.</text>
</comment>
<dbReference type="InterPro" id="IPR002781">
    <property type="entry name" value="TM_pro_TauE-like"/>
</dbReference>
<dbReference type="GO" id="GO:0005886">
    <property type="term" value="C:plasma membrane"/>
    <property type="evidence" value="ECO:0007669"/>
    <property type="project" value="UniProtKB-SubCell"/>
</dbReference>
<sequence length="245" mass="26202">MGGLLCGFLNTVASSGSAITLPLLMFMGLAPSIANATNRVPVLIAALIASLTFLRAGVIDWKLAIKVLIPTTSGSLLGVFVASFMPERDTQILIAVAVLCAFLLLFSGLKKLLARELNEGARYRMFEVAVLFAVGFWLGLIVLDGATYLLLALIVFVRLPLVKANAYKNLAILATSLIALSIFSLEGDVNWEIGGIMAIGGVAGGYLGARVALNHVAKVWTFRLLVTVILLELVHMGIQYFHQLS</sequence>
<evidence type="ECO:0000256" key="1">
    <source>
        <dbReference type="ARBA" id="ARBA00004141"/>
    </source>
</evidence>
<evidence type="ECO:0000313" key="6">
    <source>
        <dbReference type="EMBL" id="RIY38969.1"/>
    </source>
</evidence>
<proteinExistence type="inferred from homology"/>